<comment type="caution">
    <text evidence="1">The sequence shown here is derived from an EMBL/GenBank/DDBJ whole genome shotgun (WGS) entry which is preliminary data.</text>
</comment>
<dbReference type="EMBL" id="PSKQ01000018">
    <property type="protein sequence ID" value="MBE8720830.1"/>
    <property type="molecule type" value="Genomic_DNA"/>
</dbReference>
<keyword evidence="2" id="KW-1185">Reference proteome</keyword>
<evidence type="ECO:0000313" key="1">
    <source>
        <dbReference type="EMBL" id="MBE8720830.1"/>
    </source>
</evidence>
<protein>
    <submittedName>
        <fullName evidence="1">Uncharacterized protein</fullName>
    </submittedName>
</protein>
<reference evidence="1 2" key="1">
    <citation type="submission" date="2018-02" db="EMBL/GenBank/DDBJ databases">
        <title>Sphingobacterium KA21.</title>
        <authorList>
            <person name="Vasarhelyi B.M."/>
            <person name="Deshmukh S."/>
            <person name="Balint B."/>
            <person name="Kukolya J."/>
        </authorList>
    </citation>
    <scope>NUCLEOTIDE SEQUENCE [LARGE SCALE GENOMIC DNA]</scope>
    <source>
        <strain evidence="1 2">Ka21</strain>
    </source>
</reference>
<proteinExistence type="predicted"/>
<name>A0ABR9T687_9SPHI</name>
<gene>
    <name evidence="1" type="ORF">C4F40_08850</name>
</gene>
<dbReference type="Proteomes" id="UP000618319">
    <property type="component" value="Unassembled WGS sequence"/>
</dbReference>
<organism evidence="1 2">
    <name type="scientific">Sphingobacterium pedocola</name>
    <dbReference type="NCBI Taxonomy" id="2082722"/>
    <lineage>
        <taxon>Bacteria</taxon>
        <taxon>Pseudomonadati</taxon>
        <taxon>Bacteroidota</taxon>
        <taxon>Sphingobacteriia</taxon>
        <taxon>Sphingobacteriales</taxon>
        <taxon>Sphingobacteriaceae</taxon>
        <taxon>Sphingobacterium</taxon>
    </lineage>
</organism>
<accession>A0ABR9T687</accession>
<sequence length="91" mass="10478">MNAPKLEKGKCSILIAEYATGHVFKKDLTLFRKGDSAGDIYQLFDNFYDAENFVLNFIKSKPEFECSIYDHDGEHLKTYDITGERKFTKNG</sequence>
<dbReference type="RefSeq" id="WP_196940644.1">
    <property type="nucleotide sequence ID" value="NZ_MU158691.1"/>
</dbReference>
<evidence type="ECO:0000313" key="2">
    <source>
        <dbReference type="Proteomes" id="UP000618319"/>
    </source>
</evidence>